<dbReference type="EMBL" id="BIFR01000001">
    <property type="protein sequence ID" value="GCE12815.1"/>
    <property type="molecule type" value="Genomic_DNA"/>
</dbReference>
<protein>
    <recommendedName>
        <fullName evidence="3">Nif11 domain-containing protein</fullName>
    </recommendedName>
</protein>
<proteinExistence type="predicted"/>
<dbReference type="Proteomes" id="UP000287352">
    <property type="component" value="Unassembled WGS sequence"/>
</dbReference>
<accession>A0A402A164</accession>
<sequence>MTQENVEEIRIVARRLAERLQEDADFKEQVRENPQLLLDEGLPEMAMADFLNATDLSDVSGYLGCTTISSI</sequence>
<gene>
    <name evidence="1" type="ORF">KTT_26740</name>
</gene>
<evidence type="ECO:0008006" key="3">
    <source>
        <dbReference type="Google" id="ProtNLM"/>
    </source>
</evidence>
<name>A0A402A164_9CHLR</name>
<dbReference type="RefSeq" id="WP_126580401.1">
    <property type="nucleotide sequence ID" value="NZ_BIFR01000001.1"/>
</dbReference>
<dbReference type="AlphaFoldDB" id="A0A402A164"/>
<organism evidence="1 2">
    <name type="scientific">Tengunoibacter tsumagoiensis</name>
    <dbReference type="NCBI Taxonomy" id="2014871"/>
    <lineage>
        <taxon>Bacteria</taxon>
        <taxon>Bacillati</taxon>
        <taxon>Chloroflexota</taxon>
        <taxon>Ktedonobacteria</taxon>
        <taxon>Ktedonobacterales</taxon>
        <taxon>Dictyobacteraceae</taxon>
        <taxon>Tengunoibacter</taxon>
    </lineage>
</organism>
<comment type="caution">
    <text evidence="1">The sequence shown here is derived from an EMBL/GenBank/DDBJ whole genome shotgun (WGS) entry which is preliminary data.</text>
</comment>
<evidence type="ECO:0000313" key="2">
    <source>
        <dbReference type="Proteomes" id="UP000287352"/>
    </source>
</evidence>
<evidence type="ECO:0000313" key="1">
    <source>
        <dbReference type="EMBL" id="GCE12815.1"/>
    </source>
</evidence>
<keyword evidence="2" id="KW-1185">Reference proteome</keyword>
<reference evidence="2" key="1">
    <citation type="submission" date="2018-12" db="EMBL/GenBank/DDBJ databases">
        <title>Tengunoibacter tsumagoiensis gen. nov., sp. nov., Dictyobacter kobayashii sp. nov., D. alpinus sp. nov., and D. joshuensis sp. nov. and description of Dictyobacteraceae fam. nov. within the order Ktedonobacterales isolated from Tengu-no-mugimeshi.</title>
        <authorList>
            <person name="Wang C.M."/>
            <person name="Zheng Y."/>
            <person name="Sakai Y."/>
            <person name="Toyoda A."/>
            <person name="Minakuchi Y."/>
            <person name="Abe K."/>
            <person name="Yokota A."/>
            <person name="Yabe S."/>
        </authorList>
    </citation>
    <scope>NUCLEOTIDE SEQUENCE [LARGE SCALE GENOMIC DNA]</scope>
    <source>
        <strain evidence="2">Uno3</strain>
    </source>
</reference>